<dbReference type="Gene3D" id="3.40.50.10890">
    <property type="match status" value="1"/>
</dbReference>
<feature type="domain" description="Beta-Casp" evidence="2">
    <location>
        <begin position="209"/>
        <end position="329"/>
    </location>
</feature>
<dbReference type="PANTHER" id="PTHR45922:SF1">
    <property type="entry name" value="CLEAVAGE AND POLYADENYLATION SPECIFICITY FACTOR SUBUNIT 2"/>
    <property type="match status" value="1"/>
</dbReference>
<keyword evidence="4" id="KW-1185">Reference proteome</keyword>
<dbReference type="GO" id="GO:0006398">
    <property type="term" value="P:mRNA 3'-end processing by stem-loop binding and cleavage"/>
    <property type="evidence" value="ECO:0007669"/>
    <property type="project" value="InterPro"/>
</dbReference>
<comment type="similarity">
    <text evidence="1">Belongs to the metallo-beta-lactamase superfamily. RNA-metabolizing metallo-beta-lactamase-like family. CPSF2/YSH1 subfamily.</text>
</comment>
<dbReference type="Proteomes" id="UP000237347">
    <property type="component" value="Unassembled WGS sequence"/>
</dbReference>
<dbReference type="Pfam" id="PF10996">
    <property type="entry name" value="Beta-Casp"/>
    <property type="match status" value="1"/>
</dbReference>
<accession>A0AAW0JS15</accession>
<dbReference type="InterPro" id="IPR001279">
    <property type="entry name" value="Metallo-B-lactamas"/>
</dbReference>
<dbReference type="GO" id="GO:0005847">
    <property type="term" value="C:mRNA cleavage and polyadenylation specificity factor complex"/>
    <property type="evidence" value="ECO:0007669"/>
    <property type="project" value="InterPro"/>
</dbReference>
<reference evidence="3 4" key="1">
    <citation type="journal article" date="2018" name="Sci. Data">
        <title>The draft genome sequence of cork oak.</title>
        <authorList>
            <person name="Ramos A.M."/>
            <person name="Usie A."/>
            <person name="Barbosa P."/>
            <person name="Barros P.M."/>
            <person name="Capote T."/>
            <person name="Chaves I."/>
            <person name="Simoes F."/>
            <person name="Abreu I."/>
            <person name="Carrasquinho I."/>
            <person name="Faro C."/>
            <person name="Guimaraes J.B."/>
            <person name="Mendonca D."/>
            <person name="Nobrega F."/>
            <person name="Rodrigues L."/>
            <person name="Saibo N.J.M."/>
            <person name="Varela M.C."/>
            <person name="Egas C."/>
            <person name="Matos J."/>
            <person name="Miguel C.M."/>
            <person name="Oliveira M.M."/>
            <person name="Ricardo C.P."/>
            <person name="Goncalves S."/>
        </authorList>
    </citation>
    <scope>NUCLEOTIDE SEQUENCE [LARGE SCALE GENOMIC DNA]</scope>
    <source>
        <strain evidence="4">cv. HL8</strain>
    </source>
</reference>
<gene>
    <name evidence="3" type="primary">CPSF100_2</name>
    <name evidence="3" type="ORF">CFP56_029661</name>
</gene>
<keyword evidence="1" id="KW-0694">RNA-binding</keyword>
<dbReference type="GO" id="GO:0003723">
    <property type="term" value="F:RNA binding"/>
    <property type="evidence" value="ECO:0007669"/>
    <property type="project" value="UniProtKB-KW"/>
</dbReference>
<keyword evidence="1" id="KW-0539">Nucleus</keyword>
<evidence type="ECO:0000313" key="3">
    <source>
        <dbReference type="EMBL" id="KAK7829051.1"/>
    </source>
</evidence>
<evidence type="ECO:0000259" key="2">
    <source>
        <dbReference type="SMART" id="SM01027"/>
    </source>
</evidence>
<dbReference type="AlphaFoldDB" id="A0AAW0JS15"/>
<keyword evidence="1" id="KW-0507">mRNA processing</keyword>
<dbReference type="Gene3D" id="3.60.15.10">
    <property type="entry name" value="Ribonuclease Z/Hydroxyacylglutathione hydrolase-like"/>
    <property type="match status" value="1"/>
</dbReference>
<name>A0AAW0JS15_QUESU</name>
<dbReference type="SUPFAM" id="SSF56281">
    <property type="entry name" value="Metallo-hydrolase/oxidoreductase"/>
    <property type="match status" value="1"/>
</dbReference>
<dbReference type="InterPro" id="IPR036866">
    <property type="entry name" value="RibonucZ/Hydroxyglut_hydro"/>
</dbReference>
<evidence type="ECO:0000313" key="4">
    <source>
        <dbReference type="Proteomes" id="UP000237347"/>
    </source>
</evidence>
<proteinExistence type="inferred from homology"/>
<comment type="caution">
    <text evidence="3">The sequence shown here is derived from an EMBL/GenBank/DDBJ whole genome shotgun (WGS) entry which is preliminary data.</text>
</comment>
<organism evidence="3 4">
    <name type="scientific">Quercus suber</name>
    <name type="common">Cork oak</name>
    <dbReference type="NCBI Taxonomy" id="58331"/>
    <lineage>
        <taxon>Eukaryota</taxon>
        <taxon>Viridiplantae</taxon>
        <taxon>Streptophyta</taxon>
        <taxon>Embryophyta</taxon>
        <taxon>Tracheophyta</taxon>
        <taxon>Spermatophyta</taxon>
        <taxon>Magnoliopsida</taxon>
        <taxon>eudicotyledons</taxon>
        <taxon>Gunneridae</taxon>
        <taxon>Pentapetalae</taxon>
        <taxon>rosids</taxon>
        <taxon>fabids</taxon>
        <taxon>Fagales</taxon>
        <taxon>Fagaceae</taxon>
        <taxon>Quercus</taxon>
    </lineage>
</organism>
<comment type="subcellular location">
    <subcellularLocation>
        <location evidence="1">Nucleus</location>
    </subcellularLocation>
</comment>
<dbReference type="EMBL" id="PKMF04000489">
    <property type="protein sequence ID" value="KAK7829051.1"/>
    <property type="molecule type" value="Genomic_DNA"/>
</dbReference>
<dbReference type="Pfam" id="PF16661">
    <property type="entry name" value="Lactamase_B_6"/>
    <property type="match status" value="1"/>
</dbReference>
<dbReference type="InterPro" id="IPR022712">
    <property type="entry name" value="Beta_Casp"/>
</dbReference>
<evidence type="ECO:0000256" key="1">
    <source>
        <dbReference type="RuleBase" id="RU365006"/>
    </source>
</evidence>
<dbReference type="InterPro" id="IPR027075">
    <property type="entry name" value="CPSF2"/>
</dbReference>
<protein>
    <recommendedName>
        <fullName evidence="1">Cleavage and polyadenylation specificity factor subunit 2</fullName>
    </recommendedName>
    <alternativeName>
        <fullName evidence="1">Cleavage and polyadenylation specificity factor 100 kDa subunit</fullName>
    </alternativeName>
</protein>
<dbReference type="InterPro" id="IPR035639">
    <property type="entry name" value="CPSF2_MBL"/>
</dbReference>
<dbReference type="PANTHER" id="PTHR45922">
    <property type="entry name" value="CLEAVAGE AND POLYADENYLATION SPECIFICITY FACTOR SUBUNIT 2"/>
    <property type="match status" value="1"/>
</dbReference>
<dbReference type="SMART" id="SM01027">
    <property type="entry name" value="Beta-Casp"/>
    <property type="match status" value="1"/>
</dbReference>
<dbReference type="CDD" id="cd16293">
    <property type="entry name" value="CPSF2-like_MBL-fold"/>
    <property type="match status" value="1"/>
</dbReference>
<sequence>MWSVQREPLSYLVSIDSFNFLIDCGWNDHFDPTLLQPLFKVASTIDAVLVSHPDTLHLGSLPYAMKQLGLNAPVYATEPVYRLGLLTMYEQFLSRKQISEFDLLTLDDIDSAFQVMTRLTYSQNHHLTGKGEGIVIAPPCGWASFGRHLNGIVLASFVRPAVLITDAYNALNNQPYRRGEKENEFGETIKKTLAAGGNILLPVDTAGRVLELILTLEQYWSDKSLNYPIFFLTYVASSTIDYVKSFLEWVSDSIAKSFEQNHENPFLLKHVGFCISKSELDNAPDGPKVVLASMASLEVGFSHDIFVEWATDAKNLVLFTERGQICSAL</sequence>